<dbReference type="Pfam" id="PF08281">
    <property type="entry name" value="Sigma70_r4_2"/>
    <property type="match status" value="1"/>
</dbReference>
<accession>A0ABV9NAR9</accession>
<proteinExistence type="inferred from homology"/>
<evidence type="ECO:0000256" key="4">
    <source>
        <dbReference type="ARBA" id="ARBA00023125"/>
    </source>
</evidence>
<dbReference type="Pfam" id="PF04542">
    <property type="entry name" value="Sigma70_r2"/>
    <property type="match status" value="1"/>
</dbReference>
<dbReference type="InterPro" id="IPR014284">
    <property type="entry name" value="RNA_pol_sigma-70_dom"/>
</dbReference>
<dbReference type="CDD" id="cd06171">
    <property type="entry name" value="Sigma70_r4"/>
    <property type="match status" value="1"/>
</dbReference>
<comment type="similarity">
    <text evidence="1 6">Belongs to the sigma-70 factor family. ECF subfamily.</text>
</comment>
<dbReference type="InterPro" id="IPR013249">
    <property type="entry name" value="RNA_pol_sigma70_r4_t2"/>
</dbReference>
<dbReference type="InterPro" id="IPR013324">
    <property type="entry name" value="RNA_pol_sigma_r3/r4-like"/>
</dbReference>
<evidence type="ECO:0000259" key="8">
    <source>
        <dbReference type="Pfam" id="PF08281"/>
    </source>
</evidence>
<evidence type="ECO:0000256" key="6">
    <source>
        <dbReference type="RuleBase" id="RU000716"/>
    </source>
</evidence>
<dbReference type="Proteomes" id="UP001596024">
    <property type="component" value="Unassembled WGS sequence"/>
</dbReference>
<evidence type="ECO:0000256" key="3">
    <source>
        <dbReference type="ARBA" id="ARBA00023082"/>
    </source>
</evidence>
<feature type="domain" description="RNA polymerase sigma factor 70 region 4 type 2" evidence="8">
    <location>
        <begin position="117"/>
        <end position="169"/>
    </location>
</feature>
<comment type="caution">
    <text evidence="9">The sequence shown here is derived from an EMBL/GenBank/DDBJ whole genome shotgun (WGS) entry which is preliminary data.</text>
</comment>
<organism evidence="9 10">
    <name type="scientific">Glycocaulis abyssi</name>
    <dbReference type="NCBI Taxonomy" id="1433403"/>
    <lineage>
        <taxon>Bacteria</taxon>
        <taxon>Pseudomonadati</taxon>
        <taxon>Pseudomonadota</taxon>
        <taxon>Alphaproteobacteria</taxon>
        <taxon>Maricaulales</taxon>
        <taxon>Maricaulaceae</taxon>
        <taxon>Glycocaulis</taxon>
    </lineage>
</organism>
<evidence type="ECO:0000313" key="9">
    <source>
        <dbReference type="EMBL" id="MFC4724589.1"/>
    </source>
</evidence>
<dbReference type="EMBL" id="JBHSGQ010000002">
    <property type="protein sequence ID" value="MFC4724589.1"/>
    <property type="molecule type" value="Genomic_DNA"/>
</dbReference>
<keyword evidence="2 6" id="KW-0805">Transcription regulation</keyword>
<dbReference type="Gene3D" id="1.10.10.10">
    <property type="entry name" value="Winged helix-like DNA-binding domain superfamily/Winged helix DNA-binding domain"/>
    <property type="match status" value="1"/>
</dbReference>
<dbReference type="RefSeq" id="WP_371393738.1">
    <property type="nucleotide sequence ID" value="NZ_CP163421.1"/>
</dbReference>
<evidence type="ECO:0000256" key="1">
    <source>
        <dbReference type="ARBA" id="ARBA00010641"/>
    </source>
</evidence>
<dbReference type="SUPFAM" id="SSF88659">
    <property type="entry name" value="Sigma3 and sigma4 domains of RNA polymerase sigma factors"/>
    <property type="match status" value="1"/>
</dbReference>
<reference evidence="10" key="1">
    <citation type="journal article" date="2019" name="Int. J. Syst. Evol. Microbiol.">
        <title>The Global Catalogue of Microorganisms (GCM) 10K type strain sequencing project: providing services to taxonomists for standard genome sequencing and annotation.</title>
        <authorList>
            <consortium name="The Broad Institute Genomics Platform"/>
            <consortium name="The Broad Institute Genome Sequencing Center for Infectious Disease"/>
            <person name="Wu L."/>
            <person name="Ma J."/>
        </authorList>
    </citation>
    <scope>NUCLEOTIDE SEQUENCE [LARGE SCALE GENOMIC DNA]</scope>
    <source>
        <strain evidence="10">CCUG 62981</strain>
    </source>
</reference>
<sequence length="180" mass="19824">MAQSDDVLVSQVLATGDRRAFSALVDRHQRLVRGLLARLTGNRADADDLAQDTFVQAWQRIATYRGEGSFKAWLCQIAYSRFLMSARKARSRGRLMEGLRADPPLLDEAAAQPGLARDLDRALVVLGDEERACIVLCFASGLSHGETAEVTGLPLGTVKSHITRGRAKLKTWFDRQESLA</sequence>
<dbReference type="Gene3D" id="1.10.1740.10">
    <property type="match status" value="1"/>
</dbReference>
<evidence type="ECO:0000256" key="5">
    <source>
        <dbReference type="ARBA" id="ARBA00023163"/>
    </source>
</evidence>
<keyword evidence="3 6" id="KW-0731">Sigma factor</keyword>
<dbReference type="InterPro" id="IPR036388">
    <property type="entry name" value="WH-like_DNA-bd_sf"/>
</dbReference>
<dbReference type="InterPro" id="IPR013325">
    <property type="entry name" value="RNA_pol_sigma_r2"/>
</dbReference>
<keyword evidence="5 6" id="KW-0804">Transcription</keyword>
<dbReference type="PANTHER" id="PTHR43133">
    <property type="entry name" value="RNA POLYMERASE ECF-TYPE SIGMA FACTO"/>
    <property type="match status" value="1"/>
</dbReference>
<dbReference type="NCBIfam" id="TIGR02937">
    <property type="entry name" value="sigma70-ECF"/>
    <property type="match status" value="1"/>
</dbReference>
<dbReference type="PANTHER" id="PTHR43133:SF51">
    <property type="entry name" value="RNA POLYMERASE SIGMA FACTOR"/>
    <property type="match status" value="1"/>
</dbReference>
<keyword evidence="4 6" id="KW-0238">DNA-binding</keyword>
<keyword evidence="10" id="KW-1185">Reference proteome</keyword>
<name>A0ABV9NAR9_9PROT</name>
<gene>
    <name evidence="9" type="ORF">ACFPB0_04730</name>
</gene>
<protein>
    <recommendedName>
        <fullName evidence="6">RNA polymerase sigma factor</fullName>
    </recommendedName>
</protein>
<feature type="domain" description="RNA polymerase sigma-70 region 2" evidence="7">
    <location>
        <begin position="24"/>
        <end position="91"/>
    </location>
</feature>
<dbReference type="SUPFAM" id="SSF88946">
    <property type="entry name" value="Sigma2 domain of RNA polymerase sigma factors"/>
    <property type="match status" value="1"/>
</dbReference>
<dbReference type="PROSITE" id="PS01063">
    <property type="entry name" value="SIGMA70_ECF"/>
    <property type="match status" value="1"/>
</dbReference>
<dbReference type="InterPro" id="IPR000838">
    <property type="entry name" value="RNA_pol_sigma70_ECF_CS"/>
</dbReference>
<evidence type="ECO:0000259" key="7">
    <source>
        <dbReference type="Pfam" id="PF04542"/>
    </source>
</evidence>
<evidence type="ECO:0000313" key="10">
    <source>
        <dbReference type="Proteomes" id="UP001596024"/>
    </source>
</evidence>
<evidence type="ECO:0000256" key="2">
    <source>
        <dbReference type="ARBA" id="ARBA00023015"/>
    </source>
</evidence>
<dbReference type="InterPro" id="IPR007627">
    <property type="entry name" value="RNA_pol_sigma70_r2"/>
</dbReference>
<dbReference type="InterPro" id="IPR039425">
    <property type="entry name" value="RNA_pol_sigma-70-like"/>
</dbReference>